<dbReference type="OrthoDB" id="2309723at2759"/>
<evidence type="ECO:0000313" key="8">
    <source>
        <dbReference type="Proteomes" id="UP000198341"/>
    </source>
</evidence>
<dbReference type="KEGG" id="bpg:Bathy09g01220"/>
<evidence type="ECO:0000256" key="2">
    <source>
        <dbReference type="PIRSR" id="PIRSR015753-2"/>
    </source>
</evidence>
<feature type="site" description="Lowers pKa of active site Cys" evidence="3">
    <location>
        <position position="298"/>
    </location>
</feature>
<feature type="binding site" evidence="2">
    <location>
        <begin position="189"/>
        <end position="190"/>
    </location>
    <ligand>
        <name>glutathione</name>
        <dbReference type="ChEBI" id="CHEBI:57925"/>
    </ligand>
</feature>
<keyword evidence="4" id="KW-0175">Coiled coil</keyword>
<dbReference type="InterPro" id="IPR016639">
    <property type="entry name" value="GST_Omega/GSH"/>
</dbReference>
<dbReference type="PANTHER" id="PTHR32419:SF6">
    <property type="entry name" value="GLUTATHIONE S-TRANSFERASE OMEGA-LIKE 1-RELATED"/>
    <property type="match status" value="1"/>
</dbReference>
<organism evidence="7 8">
    <name type="scientific">Bathycoccus prasinos</name>
    <dbReference type="NCBI Taxonomy" id="41875"/>
    <lineage>
        <taxon>Eukaryota</taxon>
        <taxon>Viridiplantae</taxon>
        <taxon>Chlorophyta</taxon>
        <taxon>Mamiellophyceae</taxon>
        <taxon>Mamiellales</taxon>
        <taxon>Bathycoccaceae</taxon>
        <taxon>Bathycoccus</taxon>
    </lineage>
</organism>
<keyword evidence="8" id="KW-1185">Reference proteome</keyword>
<evidence type="ECO:0000256" key="1">
    <source>
        <dbReference type="PIRSR" id="PIRSR015753-1"/>
    </source>
</evidence>
<dbReference type="InterPro" id="IPR010987">
    <property type="entry name" value="Glutathione-S-Trfase_C-like"/>
</dbReference>
<dbReference type="STRING" id="41875.K8F3U4"/>
<dbReference type="RefSeq" id="XP_007511167.1">
    <property type="nucleotide sequence ID" value="XM_007511105.1"/>
</dbReference>
<dbReference type="GO" id="GO:0004364">
    <property type="term" value="F:glutathione transferase activity"/>
    <property type="evidence" value="ECO:0007669"/>
    <property type="project" value="InterPro"/>
</dbReference>
<feature type="binding site" evidence="2">
    <location>
        <position position="114"/>
    </location>
    <ligand>
        <name>glutathione</name>
        <dbReference type="ChEBI" id="CHEBI:57925"/>
    </ligand>
</feature>
<dbReference type="InterPro" id="IPR036282">
    <property type="entry name" value="Glutathione-S-Trfase_C_sf"/>
</dbReference>
<dbReference type="InterPro" id="IPR047047">
    <property type="entry name" value="GST_Omega-like_C"/>
</dbReference>
<dbReference type="GO" id="GO:0005737">
    <property type="term" value="C:cytoplasm"/>
    <property type="evidence" value="ECO:0007669"/>
    <property type="project" value="TreeGrafter"/>
</dbReference>
<accession>K8F3U4</accession>
<name>K8F3U4_9CHLO</name>
<dbReference type="InterPro" id="IPR004045">
    <property type="entry name" value="Glutathione_S-Trfase_N"/>
</dbReference>
<dbReference type="PIRSF" id="PIRSF015753">
    <property type="entry name" value="GST"/>
    <property type="match status" value="1"/>
</dbReference>
<evidence type="ECO:0000256" key="4">
    <source>
        <dbReference type="SAM" id="Coils"/>
    </source>
</evidence>
<proteinExistence type="predicted"/>
<dbReference type="PANTHER" id="PTHR32419">
    <property type="entry name" value="GLUTATHIONYL-HYDROQUINONE REDUCTASE"/>
    <property type="match status" value="1"/>
</dbReference>
<feature type="active site" description="Proton donor/acceptor" evidence="1">
    <location>
        <position position="237"/>
    </location>
</feature>
<dbReference type="AlphaFoldDB" id="K8F3U4"/>
<dbReference type="SUPFAM" id="SSF47616">
    <property type="entry name" value="GST C-terminal domain-like"/>
    <property type="match status" value="1"/>
</dbReference>
<evidence type="ECO:0000256" key="5">
    <source>
        <dbReference type="SAM" id="MobiDB-lite"/>
    </source>
</evidence>
<dbReference type="Gene3D" id="1.20.1050.10">
    <property type="match status" value="1"/>
</dbReference>
<protein>
    <recommendedName>
        <fullName evidence="6">GST C-terminal domain-containing protein</fullName>
    </recommendedName>
</protein>
<dbReference type="Pfam" id="PF13410">
    <property type="entry name" value="GST_C_2"/>
    <property type="match status" value="1"/>
</dbReference>
<feature type="domain" description="GST C-terminal" evidence="6">
    <location>
        <begin position="214"/>
        <end position="341"/>
    </location>
</feature>
<gene>
    <name evidence="7" type="ORF">Bathy09g01220</name>
</gene>
<dbReference type="Gene3D" id="3.40.30.10">
    <property type="entry name" value="Glutaredoxin"/>
    <property type="match status" value="1"/>
</dbReference>
<feature type="coiled-coil region" evidence="4">
    <location>
        <begin position="245"/>
        <end position="272"/>
    </location>
</feature>
<evidence type="ECO:0000256" key="3">
    <source>
        <dbReference type="PIRSR" id="PIRSR015753-3"/>
    </source>
</evidence>
<dbReference type="PROSITE" id="PS50405">
    <property type="entry name" value="GST_CTER"/>
    <property type="match status" value="1"/>
</dbReference>
<sequence length="363" mass="42883">MNWKTFESVRHIQMTNDGERHTAVAAVDRKGRFARNESSFRDRVSDIVSEKNRYKLIVSYACPWATRCLSVLYLKGLDDGIEVDIVHPTWQKTRRKRGKEDEEDTDEDDGHAGWVFPNENCRWIQHLSGIESAKFEVQAYHTRKDPKKTKKTEFYSIRDFYEEHDNSYKGPFTVPILYDQTEKRIVNNESSEIIRDLNARFQPLAKNATLDLYPESKRKEIDEMNEWTYRAINNGVYKCGFARTQEAYEEAVEELYEGLERLESVLERSKMKFLVSDDEVTEIDVRVFQTLVRFDEVYVVYFKTNKKCIREYKNISAYVKRLYAMPAFRKATNMWDIKTHYFTSHVALNPYGIIPKGDPSWLT</sequence>
<dbReference type="InterPro" id="IPR036249">
    <property type="entry name" value="Thioredoxin-like_sf"/>
</dbReference>
<dbReference type="CDD" id="cd03190">
    <property type="entry name" value="GST_C_Omega_like"/>
    <property type="match status" value="1"/>
</dbReference>
<dbReference type="eggNOG" id="KOG2903">
    <property type="taxonomic scope" value="Eukaryota"/>
</dbReference>
<evidence type="ECO:0000259" key="6">
    <source>
        <dbReference type="PROSITE" id="PS50405"/>
    </source>
</evidence>
<feature type="site" description="Lowers pKa of active site Cys" evidence="3">
    <location>
        <position position="341"/>
    </location>
</feature>
<dbReference type="GeneID" id="19013629"/>
<feature type="active site" description="Nucleophile" evidence="1">
    <location>
        <position position="62"/>
    </location>
</feature>
<reference evidence="7 8" key="1">
    <citation type="submission" date="2011-10" db="EMBL/GenBank/DDBJ databases">
        <authorList>
            <person name="Genoscope - CEA"/>
        </authorList>
    </citation>
    <scope>NUCLEOTIDE SEQUENCE [LARGE SCALE GENOMIC DNA]</scope>
    <source>
        <strain evidence="7 8">RCC 1105</strain>
    </source>
</reference>
<dbReference type="Proteomes" id="UP000198341">
    <property type="component" value="Chromosome 9"/>
</dbReference>
<feature type="region of interest" description="Disordered" evidence="5">
    <location>
        <begin position="92"/>
        <end position="111"/>
    </location>
</feature>
<evidence type="ECO:0000313" key="7">
    <source>
        <dbReference type="EMBL" id="CCO66727.1"/>
    </source>
</evidence>
<dbReference type="SUPFAM" id="SSF52833">
    <property type="entry name" value="Thioredoxin-like"/>
    <property type="match status" value="1"/>
</dbReference>
<dbReference type="EMBL" id="FO082270">
    <property type="protein sequence ID" value="CCO66727.1"/>
    <property type="molecule type" value="Genomic_DNA"/>
</dbReference>
<dbReference type="Pfam" id="PF13409">
    <property type="entry name" value="GST_N_2"/>
    <property type="match status" value="1"/>
</dbReference>